<organism evidence="4 5">
    <name type="scientific">Nonomuraea purpurea</name>
    <dbReference type="NCBI Taxonomy" id="1849276"/>
    <lineage>
        <taxon>Bacteria</taxon>
        <taxon>Bacillati</taxon>
        <taxon>Actinomycetota</taxon>
        <taxon>Actinomycetes</taxon>
        <taxon>Streptosporangiales</taxon>
        <taxon>Streptosporangiaceae</taxon>
        <taxon>Nonomuraea</taxon>
    </lineage>
</organism>
<evidence type="ECO:0000313" key="5">
    <source>
        <dbReference type="Proteomes" id="UP001595851"/>
    </source>
</evidence>
<dbReference type="EMBL" id="JBHSBI010000003">
    <property type="protein sequence ID" value="MFC4007198.1"/>
    <property type="molecule type" value="Genomic_DNA"/>
</dbReference>
<reference evidence="5" key="1">
    <citation type="journal article" date="2019" name="Int. J. Syst. Evol. Microbiol.">
        <title>The Global Catalogue of Microorganisms (GCM) 10K type strain sequencing project: providing services to taxonomists for standard genome sequencing and annotation.</title>
        <authorList>
            <consortium name="The Broad Institute Genomics Platform"/>
            <consortium name="The Broad Institute Genome Sequencing Center for Infectious Disease"/>
            <person name="Wu L."/>
            <person name="Ma J."/>
        </authorList>
    </citation>
    <scope>NUCLEOTIDE SEQUENCE [LARGE SCALE GENOMIC DNA]</scope>
    <source>
        <strain evidence="5">TBRC 1276</strain>
    </source>
</reference>
<comment type="caution">
    <text evidence="4">The sequence shown here is derived from an EMBL/GenBank/DDBJ whole genome shotgun (WGS) entry which is preliminary data.</text>
</comment>
<dbReference type="InterPro" id="IPR015815">
    <property type="entry name" value="HIBADH-related"/>
</dbReference>
<proteinExistence type="inferred from homology"/>
<keyword evidence="5" id="KW-1185">Reference proteome</keyword>
<dbReference type="InterPro" id="IPR036291">
    <property type="entry name" value="NAD(P)-bd_dom_sf"/>
</dbReference>
<dbReference type="Gene3D" id="1.10.1040.10">
    <property type="entry name" value="N-(1-d-carboxylethyl)-l-norvaline Dehydrogenase, domain 2"/>
    <property type="match status" value="1"/>
</dbReference>
<sequence>MRLAVVGDDALVPALADRLAATGHTVTVFPGPTVSAAPLPTPLGATTAGAASAVAGDIAQAVRGAEVVLVCYGSEAAVEEGLFGHVRPALGSGTLLVDASSTSARYARSTAERLTARGVRRVELCVLGGPHAVRTGRARLYAAGDRHAMTRLWDVLASLGETRCLGRSGSARAVGLAFDVLAAVHAEALTEALTLGVRAGVDWAVLAEALTAGRAPAEPFVPSRTPAPRLADALRLALCDAEAAGVSLPVTASTAERLSAASRTAPLQFQQLQQLQKS</sequence>
<evidence type="ECO:0000259" key="3">
    <source>
        <dbReference type="Pfam" id="PF03446"/>
    </source>
</evidence>
<feature type="domain" description="6-phosphogluconate dehydrogenase NADP-binding" evidence="3">
    <location>
        <begin position="14"/>
        <end position="162"/>
    </location>
</feature>
<accession>A0ABV8G0H0</accession>
<comment type="similarity">
    <text evidence="1">Belongs to the HIBADH-related family.</text>
</comment>
<evidence type="ECO:0000256" key="2">
    <source>
        <dbReference type="ARBA" id="ARBA00023002"/>
    </source>
</evidence>
<gene>
    <name evidence="4" type="ORF">ACFOY2_08200</name>
</gene>
<dbReference type="InterPro" id="IPR013328">
    <property type="entry name" value="6PGD_dom2"/>
</dbReference>
<evidence type="ECO:0000256" key="1">
    <source>
        <dbReference type="ARBA" id="ARBA00009080"/>
    </source>
</evidence>
<dbReference type="Pfam" id="PF03446">
    <property type="entry name" value="NAD_binding_2"/>
    <property type="match status" value="1"/>
</dbReference>
<dbReference type="PANTHER" id="PTHR43060">
    <property type="entry name" value="3-HYDROXYISOBUTYRATE DEHYDROGENASE-LIKE 1, MITOCHONDRIAL-RELATED"/>
    <property type="match status" value="1"/>
</dbReference>
<evidence type="ECO:0000313" key="4">
    <source>
        <dbReference type="EMBL" id="MFC4007198.1"/>
    </source>
</evidence>
<name>A0ABV8G0H0_9ACTN</name>
<dbReference type="Proteomes" id="UP001595851">
    <property type="component" value="Unassembled WGS sequence"/>
</dbReference>
<dbReference type="PANTHER" id="PTHR43060:SF15">
    <property type="entry name" value="3-HYDROXYISOBUTYRATE DEHYDROGENASE-LIKE 1, MITOCHONDRIAL-RELATED"/>
    <property type="match status" value="1"/>
</dbReference>
<protein>
    <submittedName>
        <fullName evidence="4">NAD(P)-binding domain-containing protein</fullName>
    </submittedName>
</protein>
<dbReference type="PIRSF" id="PIRSF000103">
    <property type="entry name" value="HIBADH"/>
    <property type="match status" value="1"/>
</dbReference>
<dbReference type="InterPro" id="IPR008927">
    <property type="entry name" value="6-PGluconate_DH-like_C_sf"/>
</dbReference>
<dbReference type="InterPro" id="IPR006115">
    <property type="entry name" value="6PGDH_NADP-bd"/>
</dbReference>
<dbReference type="SUPFAM" id="SSF48179">
    <property type="entry name" value="6-phosphogluconate dehydrogenase C-terminal domain-like"/>
    <property type="match status" value="1"/>
</dbReference>
<dbReference type="SUPFAM" id="SSF51735">
    <property type="entry name" value="NAD(P)-binding Rossmann-fold domains"/>
    <property type="match status" value="1"/>
</dbReference>
<keyword evidence="2" id="KW-0560">Oxidoreductase</keyword>
<dbReference type="RefSeq" id="WP_379527321.1">
    <property type="nucleotide sequence ID" value="NZ_JBHSBI010000003.1"/>
</dbReference>
<dbReference type="Gene3D" id="3.40.50.720">
    <property type="entry name" value="NAD(P)-binding Rossmann-like Domain"/>
    <property type="match status" value="1"/>
</dbReference>